<sequence length="88" mass="10667">MYRPNSRLKTLQSEVNLRHSQGKYLRPVDHTQLAVWPGRQFYIKVPTFRLPRLLKFLEFRPFWPRGVVDLHCLRFEGQSLLRLRFLNS</sequence>
<reference evidence="1" key="1">
    <citation type="journal article" date="2023" name="G3 (Bethesda)">
        <title>A reference genome for the long-term kleptoplast-retaining sea slug Elysia crispata morphotype clarki.</title>
        <authorList>
            <person name="Eastman K.E."/>
            <person name="Pendleton A.L."/>
            <person name="Shaikh M.A."/>
            <person name="Suttiyut T."/>
            <person name="Ogas R."/>
            <person name="Tomko P."/>
            <person name="Gavelis G."/>
            <person name="Widhalm J.R."/>
            <person name="Wisecaver J.H."/>
        </authorList>
    </citation>
    <scope>NUCLEOTIDE SEQUENCE</scope>
    <source>
        <strain evidence="1">ECLA1</strain>
    </source>
</reference>
<dbReference type="EMBL" id="JAWDGP010003087">
    <property type="protein sequence ID" value="KAK3777334.1"/>
    <property type="molecule type" value="Genomic_DNA"/>
</dbReference>
<organism evidence="1 2">
    <name type="scientific">Elysia crispata</name>
    <name type="common">lettuce slug</name>
    <dbReference type="NCBI Taxonomy" id="231223"/>
    <lineage>
        <taxon>Eukaryota</taxon>
        <taxon>Metazoa</taxon>
        <taxon>Spiralia</taxon>
        <taxon>Lophotrochozoa</taxon>
        <taxon>Mollusca</taxon>
        <taxon>Gastropoda</taxon>
        <taxon>Heterobranchia</taxon>
        <taxon>Euthyneura</taxon>
        <taxon>Panpulmonata</taxon>
        <taxon>Sacoglossa</taxon>
        <taxon>Placobranchoidea</taxon>
        <taxon>Plakobranchidae</taxon>
        <taxon>Elysia</taxon>
    </lineage>
</organism>
<dbReference type="Proteomes" id="UP001283361">
    <property type="component" value="Unassembled WGS sequence"/>
</dbReference>
<accession>A0AAE0ZXE8</accession>
<protein>
    <submittedName>
        <fullName evidence="1">Uncharacterized protein</fullName>
    </submittedName>
</protein>
<gene>
    <name evidence="1" type="ORF">RRG08_062499</name>
</gene>
<name>A0AAE0ZXE8_9GAST</name>
<dbReference type="AlphaFoldDB" id="A0AAE0ZXE8"/>
<proteinExistence type="predicted"/>
<evidence type="ECO:0000313" key="2">
    <source>
        <dbReference type="Proteomes" id="UP001283361"/>
    </source>
</evidence>
<comment type="caution">
    <text evidence="1">The sequence shown here is derived from an EMBL/GenBank/DDBJ whole genome shotgun (WGS) entry which is preliminary data.</text>
</comment>
<evidence type="ECO:0000313" key="1">
    <source>
        <dbReference type="EMBL" id="KAK3777334.1"/>
    </source>
</evidence>
<keyword evidence="2" id="KW-1185">Reference proteome</keyword>